<dbReference type="RefSeq" id="WP_019245868.1">
    <property type="nucleotide sequence ID" value="NZ_CAPH01000012.1"/>
</dbReference>
<accession>A0ABY5V0J3</accession>
<evidence type="ECO:0008006" key="3">
    <source>
        <dbReference type="Google" id="ProtNLM"/>
    </source>
</evidence>
<dbReference type="GeneID" id="82891910"/>
<evidence type="ECO:0000313" key="2">
    <source>
        <dbReference type="Proteomes" id="UP001059295"/>
    </source>
</evidence>
<name>A0ABY5V0J3_9BACT</name>
<dbReference type="Proteomes" id="UP001059295">
    <property type="component" value="Chromosome"/>
</dbReference>
<organism evidence="1 2">
    <name type="scientific">Alistipes ihumii AP11</name>
    <dbReference type="NCBI Taxonomy" id="1211813"/>
    <lineage>
        <taxon>Bacteria</taxon>
        <taxon>Pseudomonadati</taxon>
        <taxon>Bacteroidota</taxon>
        <taxon>Bacteroidia</taxon>
        <taxon>Bacteroidales</taxon>
        <taxon>Rikenellaceae</taxon>
        <taxon>Alistipes</taxon>
    </lineage>
</organism>
<proteinExistence type="predicted"/>
<sequence length="717" mass="77337">MSPEDGVARHDGTLVRLTVSLPQPALPTRSAGAGDLSGDAENRIEDVMILVLEQENGKYVYRYMTEGERLESTGNSAQFQAKLLSTTKPVKLMLAGNYGDAFAAYAPSPGRSEAEVKAGIGCSFTGAARSLPMYGEIAVPSGLEADRENRFSVKMLRAVARIDVEKDLTADSRSLRIESVRLYRPNDKIQLAPDESFAPESPRVTAPSVFAGAVKSQSPVVTETSEPDPVSVAGIYVPEADEVADAAARLTDATCIVVGGYYDGQSQPTYYRVDFDPGLEGHPFGQILRNHRYVFRIRKVTGPGWSDPGLAAVNKATSIVAEIEPWEDFTTEMHFEGDNYIGLSSRSVTLGYPAGKADTVDVQATLPYTIQWLDASGSLVGTAVSGVGASLPGDNGFTVSIGRNSGDAETVTRLVFTTTADNRTQSDVTARLRVTAGRWTLDVSVRQESPEKYRKRFIRVLSVTEVGSLGTNNPAAASGQPLRKILDNAKNFSPSGTVIVGGFSFSEASRTEMQATSAGSGSDIYRNVKNTINTQDVIYLTYNTSISDDLAQVVLAWLQGSPNRVLIVGTDTETTNANLRKYLTKDGTWKYYYQSPAVGGKFKRAAQTDGNRRFFASPFGTVAENAPIAKADDYAAYCSDYPSDVTPLVVSDAAGYEKAMVVGVNRRARIVYHGDANLNQNGRLSSQANTDGTVTTDFDRLTANLWAWIVEQVCGQE</sequence>
<evidence type="ECO:0000313" key="1">
    <source>
        <dbReference type="EMBL" id="UWN56822.1"/>
    </source>
</evidence>
<dbReference type="EMBL" id="CP102294">
    <property type="protein sequence ID" value="UWN56822.1"/>
    <property type="molecule type" value="Genomic_DNA"/>
</dbReference>
<protein>
    <recommendedName>
        <fullName evidence="3">DUF4906 domain-containing protein</fullName>
    </recommendedName>
</protein>
<keyword evidence="2" id="KW-1185">Reference proteome</keyword>
<gene>
    <name evidence="1" type="ORF">NQ491_09210</name>
</gene>
<reference evidence="1" key="1">
    <citation type="journal article" date="2022" name="Cell">
        <title>Design, construction, and in vivo augmentation of a complex gut microbiome.</title>
        <authorList>
            <person name="Cheng A.G."/>
            <person name="Ho P.Y."/>
            <person name="Aranda-Diaz A."/>
            <person name="Jain S."/>
            <person name="Yu F.B."/>
            <person name="Meng X."/>
            <person name="Wang M."/>
            <person name="Iakiviak M."/>
            <person name="Nagashima K."/>
            <person name="Zhao A."/>
            <person name="Murugkar P."/>
            <person name="Patil A."/>
            <person name="Atabakhsh K."/>
            <person name="Weakley A."/>
            <person name="Yan J."/>
            <person name="Brumbaugh A.R."/>
            <person name="Higginbottom S."/>
            <person name="Dimas A."/>
            <person name="Shiver A.L."/>
            <person name="Deutschbauer A."/>
            <person name="Neff N."/>
            <person name="Sonnenburg J.L."/>
            <person name="Huang K.C."/>
            <person name="Fischbach M.A."/>
        </authorList>
    </citation>
    <scope>NUCLEOTIDE SEQUENCE</scope>
    <source>
        <strain evidence="1">AP11</strain>
    </source>
</reference>